<dbReference type="GO" id="GO:0016558">
    <property type="term" value="P:protein import into peroxisome matrix"/>
    <property type="evidence" value="ECO:0007669"/>
    <property type="project" value="InterPro"/>
</dbReference>
<dbReference type="PANTHER" id="PTHR23350">
    <property type="entry name" value="PEROXISOME ASSEMBLY PROTEIN 10"/>
    <property type="match status" value="1"/>
</dbReference>
<evidence type="ECO:0000256" key="17">
    <source>
        <dbReference type="ARBA" id="ARBA00023140"/>
    </source>
</evidence>
<dbReference type="GO" id="GO:0005778">
    <property type="term" value="C:peroxisomal membrane"/>
    <property type="evidence" value="ECO:0007669"/>
    <property type="project" value="UniProtKB-SubCell"/>
</dbReference>
<gene>
    <name evidence="22" type="ORF">CROE0942_LOCUS1636</name>
</gene>
<keyword evidence="17" id="KW-0576">Peroxisome</keyword>
<feature type="region of interest" description="Disordered" evidence="19">
    <location>
        <begin position="129"/>
        <end position="160"/>
    </location>
</feature>
<evidence type="ECO:0000256" key="2">
    <source>
        <dbReference type="ARBA" id="ARBA00004585"/>
    </source>
</evidence>
<dbReference type="InterPro" id="IPR025654">
    <property type="entry name" value="PEX2/10"/>
</dbReference>
<dbReference type="EMBL" id="HBET01002282">
    <property type="protein sequence ID" value="CAD8557302.1"/>
    <property type="molecule type" value="Transcribed_RNA"/>
</dbReference>
<feature type="domain" description="RING-type" evidence="21">
    <location>
        <begin position="398"/>
        <end position="436"/>
    </location>
</feature>
<dbReference type="Gene3D" id="3.30.40.10">
    <property type="entry name" value="Zinc/RING finger domain, C3HC4 (zinc finger)"/>
    <property type="match status" value="1"/>
</dbReference>
<evidence type="ECO:0000256" key="20">
    <source>
        <dbReference type="SAM" id="SignalP"/>
    </source>
</evidence>
<dbReference type="InterPro" id="IPR001841">
    <property type="entry name" value="Znf_RING"/>
</dbReference>
<dbReference type="PROSITE" id="PS50089">
    <property type="entry name" value="ZF_RING_2"/>
    <property type="match status" value="1"/>
</dbReference>
<protein>
    <recommendedName>
        <fullName evidence="5">RING-type E3 ubiquitin transferase</fullName>
        <ecNumber evidence="5">2.3.2.27</ecNumber>
    </recommendedName>
</protein>
<dbReference type="AlphaFoldDB" id="A0A7S0JP21"/>
<evidence type="ECO:0000256" key="12">
    <source>
        <dbReference type="ARBA" id="ARBA00022786"/>
    </source>
</evidence>
<keyword evidence="9" id="KW-0812">Transmembrane</keyword>
<evidence type="ECO:0000256" key="11">
    <source>
        <dbReference type="ARBA" id="ARBA00022771"/>
    </source>
</evidence>
<keyword evidence="7" id="KW-0962">Peroxisome biogenesis</keyword>
<keyword evidence="12" id="KW-0833">Ubl conjugation pathway</keyword>
<name>A0A7S0JP21_CAFRO</name>
<dbReference type="SMART" id="SM00184">
    <property type="entry name" value="RING"/>
    <property type="match status" value="1"/>
</dbReference>
<dbReference type="SUPFAM" id="SSF57850">
    <property type="entry name" value="RING/U-box"/>
    <property type="match status" value="1"/>
</dbReference>
<comment type="similarity">
    <text evidence="4">Belongs to the pex2/pex10/pex12 family.</text>
</comment>
<keyword evidence="11 18" id="KW-0863">Zinc-finger</keyword>
<evidence type="ECO:0000256" key="15">
    <source>
        <dbReference type="ARBA" id="ARBA00022989"/>
    </source>
</evidence>
<dbReference type="PANTHER" id="PTHR23350:SF0">
    <property type="entry name" value="PEROXISOME BIOGENESIS FACTOR 10"/>
    <property type="match status" value="1"/>
</dbReference>
<comment type="subcellular location">
    <subcellularLocation>
        <location evidence="2">Peroxisome membrane</location>
        <topology evidence="2">Multi-pass membrane protein</topology>
    </subcellularLocation>
</comment>
<evidence type="ECO:0000256" key="10">
    <source>
        <dbReference type="ARBA" id="ARBA00022723"/>
    </source>
</evidence>
<evidence type="ECO:0000259" key="21">
    <source>
        <dbReference type="PROSITE" id="PS50089"/>
    </source>
</evidence>
<evidence type="ECO:0000256" key="9">
    <source>
        <dbReference type="ARBA" id="ARBA00022692"/>
    </source>
</evidence>
<dbReference type="GO" id="GO:0008270">
    <property type="term" value="F:zinc ion binding"/>
    <property type="evidence" value="ECO:0007669"/>
    <property type="project" value="UniProtKB-KW"/>
</dbReference>
<evidence type="ECO:0000256" key="6">
    <source>
        <dbReference type="ARBA" id="ARBA00022448"/>
    </source>
</evidence>
<keyword evidence="8" id="KW-0808">Transferase</keyword>
<accession>A0A7S0JP21</accession>
<dbReference type="GO" id="GO:0061630">
    <property type="term" value="F:ubiquitin protein ligase activity"/>
    <property type="evidence" value="ECO:0007669"/>
    <property type="project" value="UniProtKB-EC"/>
</dbReference>
<feature type="signal peptide" evidence="20">
    <location>
        <begin position="1"/>
        <end position="36"/>
    </location>
</feature>
<evidence type="ECO:0000256" key="8">
    <source>
        <dbReference type="ARBA" id="ARBA00022679"/>
    </source>
</evidence>
<sequence length="452" mass="45122">MMVVLGGGSGGRGGAAASLAPAWLLLALWLTSPVELYRQDRTAAPLLSSAVPELLRAAHALQSERGCVAAARSGVVYSLARGLVAAHRAAAAAAGGVSAAAEALGAALEAAGARAADASAAYRVGHNARLQQRRHSRAGADPAAGAGAGTRGTALSDAAGSDPGHGPLLLWRTALDNEPVAMLAAALGWQALSPPSPRPPLPLPPRPRRPATVAGAGVVALSASLAMLLRPLMREGRGGLSPGERRQMGELLGFAGRLTSSLWLAMWLAGLLRFPTVAHWAAGTVSAQVRRLVGSVPATSPLRLAGVMLLARLTLAAARAAARLARELDETGPPPPQRAAGAAARTAAGAGAAAIAAAGAGAADESADCAAAQGCALALGPAAGPGAAPEAGACLRDCPVCMSPCDAAAALPCGHVACWRCAARWARDRGQCAVCRAPAGHQQLVRLWVLAR</sequence>
<feature type="chain" id="PRO_5031044889" description="RING-type E3 ubiquitin transferase" evidence="20">
    <location>
        <begin position="37"/>
        <end position="452"/>
    </location>
</feature>
<dbReference type="Pfam" id="PF13920">
    <property type="entry name" value="zf-C3HC4_3"/>
    <property type="match status" value="1"/>
</dbReference>
<dbReference type="EC" id="2.3.2.27" evidence="5"/>
<keyword evidence="10" id="KW-0479">Metal-binding</keyword>
<comment type="catalytic activity">
    <reaction evidence="1">
        <text>S-ubiquitinyl-[E2 ubiquitin-conjugating enzyme]-L-cysteine + [acceptor protein]-L-lysine = [E2 ubiquitin-conjugating enzyme]-L-cysteine + N(6)-ubiquitinyl-[acceptor protein]-L-lysine.</text>
        <dbReference type="EC" id="2.3.2.27"/>
    </reaction>
</comment>
<evidence type="ECO:0000256" key="4">
    <source>
        <dbReference type="ARBA" id="ARBA00008704"/>
    </source>
</evidence>
<keyword evidence="16" id="KW-0472">Membrane</keyword>
<evidence type="ECO:0000256" key="19">
    <source>
        <dbReference type="SAM" id="MobiDB-lite"/>
    </source>
</evidence>
<keyword evidence="20" id="KW-0732">Signal</keyword>
<reference evidence="22" key="1">
    <citation type="submission" date="2021-01" db="EMBL/GenBank/DDBJ databases">
        <authorList>
            <person name="Corre E."/>
            <person name="Pelletier E."/>
            <person name="Niang G."/>
            <person name="Scheremetjew M."/>
            <person name="Finn R."/>
            <person name="Kale V."/>
            <person name="Holt S."/>
            <person name="Cochrane G."/>
            <person name="Meng A."/>
            <person name="Brown T."/>
            <person name="Cohen L."/>
        </authorList>
    </citation>
    <scope>NUCLEOTIDE SEQUENCE</scope>
    <source>
        <strain evidence="22">E4-10</strain>
    </source>
</reference>
<evidence type="ECO:0000256" key="18">
    <source>
        <dbReference type="PROSITE-ProRule" id="PRU00175"/>
    </source>
</evidence>
<evidence type="ECO:0000313" key="22">
    <source>
        <dbReference type="EMBL" id="CAD8557302.1"/>
    </source>
</evidence>
<keyword evidence="13" id="KW-0862">Zinc</keyword>
<evidence type="ECO:0000256" key="16">
    <source>
        <dbReference type="ARBA" id="ARBA00023136"/>
    </source>
</evidence>
<comment type="pathway">
    <text evidence="3">Protein modification; protein ubiquitination.</text>
</comment>
<keyword evidence="6" id="KW-0813">Transport</keyword>
<evidence type="ECO:0000256" key="1">
    <source>
        <dbReference type="ARBA" id="ARBA00000900"/>
    </source>
</evidence>
<organism evidence="22">
    <name type="scientific">Cafeteria roenbergensis</name>
    <name type="common">Marine flagellate</name>
    <dbReference type="NCBI Taxonomy" id="33653"/>
    <lineage>
        <taxon>Eukaryota</taxon>
        <taxon>Sar</taxon>
        <taxon>Stramenopiles</taxon>
        <taxon>Bigyra</taxon>
        <taxon>Opalozoa</taxon>
        <taxon>Bicosoecida</taxon>
        <taxon>Cafeteriaceae</taxon>
        <taxon>Cafeteria</taxon>
    </lineage>
</organism>
<evidence type="ECO:0000256" key="5">
    <source>
        <dbReference type="ARBA" id="ARBA00012483"/>
    </source>
</evidence>
<evidence type="ECO:0000256" key="14">
    <source>
        <dbReference type="ARBA" id="ARBA00022927"/>
    </source>
</evidence>
<dbReference type="InterPro" id="IPR013083">
    <property type="entry name" value="Znf_RING/FYVE/PHD"/>
</dbReference>
<keyword evidence="15" id="KW-1133">Transmembrane helix</keyword>
<evidence type="ECO:0000256" key="7">
    <source>
        <dbReference type="ARBA" id="ARBA00022593"/>
    </source>
</evidence>
<evidence type="ECO:0000256" key="3">
    <source>
        <dbReference type="ARBA" id="ARBA00004906"/>
    </source>
</evidence>
<proteinExistence type="inferred from homology"/>
<evidence type="ECO:0000256" key="13">
    <source>
        <dbReference type="ARBA" id="ARBA00022833"/>
    </source>
</evidence>
<keyword evidence="14" id="KW-0653">Protein transport</keyword>